<dbReference type="PANTHER" id="PTHR45679:SF5">
    <property type="entry name" value="ER DEGRADATION-ENHANCING ALPHA-MANNOSIDASE-LIKE PROTEIN 1"/>
    <property type="match status" value="1"/>
</dbReference>
<keyword evidence="8" id="KW-0732">Signal</keyword>
<keyword evidence="3" id="KW-0256">Endoplasmic reticulum</keyword>
<dbReference type="Pfam" id="PF01532">
    <property type="entry name" value="Glyco_hydro_47"/>
    <property type="match status" value="1"/>
</dbReference>
<dbReference type="Proteomes" id="UP000751190">
    <property type="component" value="Unassembled WGS sequence"/>
</dbReference>
<comment type="cofactor">
    <cofactor evidence="6">
        <name>Ca(2+)</name>
        <dbReference type="ChEBI" id="CHEBI:29108"/>
    </cofactor>
</comment>
<dbReference type="OrthoDB" id="8118055at2759"/>
<dbReference type="EC" id="3.2.1.-" evidence="7"/>
<dbReference type="OMA" id="EEFWRMF"/>
<evidence type="ECO:0000256" key="5">
    <source>
        <dbReference type="PIRSR" id="PIRSR601382-1"/>
    </source>
</evidence>
<keyword evidence="10" id="KW-1185">Reference proteome</keyword>
<proteinExistence type="inferred from homology"/>
<keyword evidence="6" id="KW-0106">Calcium</keyword>
<evidence type="ECO:0000256" key="1">
    <source>
        <dbReference type="ARBA" id="ARBA00004240"/>
    </source>
</evidence>
<dbReference type="PANTHER" id="PTHR45679">
    <property type="entry name" value="ER DEGRADATION-ENHANCING ALPHA-MANNOSIDASE-LIKE PROTEIN 2"/>
    <property type="match status" value="1"/>
</dbReference>
<name>A0A8J5X6E7_DIALT</name>
<evidence type="ECO:0000256" key="6">
    <source>
        <dbReference type="PIRSR" id="PIRSR601382-2"/>
    </source>
</evidence>
<gene>
    <name evidence="9" type="ORF">KFE25_013012</name>
</gene>
<dbReference type="PRINTS" id="PR00747">
    <property type="entry name" value="GLYHDRLASE47"/>
</dbReference>
<comment type="similarity">
    <text evidence="2 7">Belongs to the glycosyl hydrolase 47 family.</text>
</comment>
<organism evidence="9 10">
    <name type="scientific">Diacronema lutheri</name>
    <name type="common">Unicellular marine alga</name>
    <name type="synonym">Monochrysis lutheri</name>
    <dbReference type="NCBI Taxonomy" id="2081491"/>
    <lineage>
        <taxon>Eukaryota</taxon>
        <taxon>Haptista</taxon>
        <taxon>Haptophyta</taxon>
        <taxon>Pavlovophyceae</taxon>
        <taxon>Pavlovales</taxon>
        <taxon>Pavlovaceae</taxon>
        <taxon>Diacronema</taxon>
    </lineage>
</organism>
<dbReference type="GO" id="GO:0005975">
    <property type="term" value="P:carbohydrate metabolic process"/>
    <property type="evidence" value="ECO:0007669"/>
    <property type="project" value="InterPro"/>
</dbReference>
<comment type="caution">
    <text evidence="9">The sequence shown here is derived from an EMBL/GenBank/DDBJ whole genome shotgun (WGS) entry which is preliminary data.</text>
</comment>
<dbReference type="GO" id="GO:0016020">
    <property type="term" value="C:membrane"/>
    <property type="evidence" value="ECO:0007669"/>
    <property type="project" value="InterPro"/>
</dbReference>
<dbReference type="GO" id="GO:1904380">
    <property type="term" value="P:endoplasmic reticulum mannose trimming"/>
    <property type="evidence" value="ECO:0007669"/>
    <property type="project" value="InterPro"/>
</dbReference>
<feature type="active site" description="Proton donor" evidence="5">
    <location>
        <position position="130"/>
    </location>
</feature>
<keyword evidence="7" id="KW-0378">Hydrolase</keyword>
<evidence type="ECO:0000256" key="4">
    <source>
        <dbReference type="ARBA" id="ARBA00023180"/>
    </source>
</evidence>
<dbReference type="InterPro" id="IPR036026">
    <property type="entry name" value="Seven-hairpin_glycosidases"/>
</dbReference>
<evidence type="ECO:0000256" key="8">
    <source>
        <dbReference type="SAM" id="SignalP"/>
    </source>
</evidence>
<feature type="active site" evidence="5">
    <location>
        <position position="395"/>
    </location>
</feature>
<dbReference type="InterPro" id="IPR001382">
    <property type="entry name" value="Glyco_hydro_47"/>
</dbReference>
<feature type="active site" description="Proton donor" evidence="5">
    <location>
        <position position="370"/>
    </location>
</feature>
<dbReference type="GO" id="GO:0004571">
    <property type="term" value="F:mannosyl-oligosaccharide 1,2-alpha-mannosidase activity"/>
    <property type="evidence" value="ECO:0007669"/>
    <property type="project" value="InterPro"/>
</dbReference>
<sequence length="517" mass="55459">MVGRVGVRPPALCALLVALLAGAQPMSDLEIEQNRDAVATMFSDAFSGYMKAAFPHDELRPISGGWTDSLIELGNVPSPRRDGYSGVALTLLDSMDTLAVLGNHSEFAEAVRWVGEHVSFDQDAIVSVFETTIRALGGLLSAHVLAAGAMPGFAHMRVGGYDGALLRLARDLGDRLLPAFEQAPRATGLPWPFVHLQRGLCEQPVAEQCTAGVGTSILEFALLSNLTADERYARASLGALGRLWARRSAHDLLGTTLNIHTGAWINPLASIGAGVDSFFEYLAKGARLLDSSELHAMFDSAYAAVGAHLQTGPHFAVADMNDPASRRQPAHGALQAFWPGLQCLVGDARDAARTHEVHMQAFDKYGAMPENYSVRAGRGEGRVFAGHEPYPLRPEVAESTLALYRATGDHAYLRFGARMIASLNRVAKAPFGYASVRSVATGALEDHMPSFFLAETLKYLFLLFDLRNPLHAQAGVLLSTEAHLFPTLGASGLPHDVWLALGVGKGREASSGELRQC</sequence>
<dbReference type="InterPro" id="IPR012341">
    <property type="entry name" value="6hp_glycosidase-like_sf"/>
</dbReference>
<dbReference type="InterPro" id="IPR044674">
    <property type="entry name" value="EDEM1/2/3"/>
</dbReference>
<dbReference type="GO" id="GO:0005509">
    <property type="term" value="F:calcium ion binding"/>
    <property type="evidence" value="ECO:0007669"/>
    <property type="project" value="InterPro"/>
</dbReference>
<dbReference type="Gene3D" id="1.50.10.10">
    <property type="match status" value="1"/>
</dbReference>
<comment type="subcellular location">
    <subcellularLocation>
        <location evidence="1">Endoplasmic reticulum</location>
    </subcellularLocation>
</comment>
<feature type="active site" evidence="5">
    <location>
        <position position="276"/>
    </location>
</feature>
<evidence type="ECO:0000313" key="10">
    <source>
        <dbReference type="Proteomes" id="UP000751190"/>
    </source>
</evidence>
<dbReference type="EMBL" id="JAGTXO010000041">
    <property type="protein sequence ID" value="KAG8459376.1"/>
    <property type="molecule type" value="Genomic_DNA"/>
</dbReference>
<keyword evidence="7" id="KW-0326">Glycosidase</keyword>
<reference evidence="9" key="1">
    <citation type="submission" date="2021-05" db="EMBL/GenBank/DDBJ databases">
        <title>The genome of the haptophyte Pavlova lutheri (Diacronema luteri, Pavlovales) - a model for lipid biosynthesis in eukaryotic algae.</title>
        <authorList>
            <person name="Hulatt C.J."/>
            <person name="Posewitz M.C."/>
        </authorList>
    </citation>
    <scope>NUCLEOTIDE SEQUENCE</scope>
    <source>
        <strain evidence="9">NIVA-4/92</strain>
    </source>
</reference>
<evidence type="ECO:0000256" key="2">
    <source>
        <dbReference type="ARBA" id="ARBA00007658"/>
    </source>
</evidence>
<feature type="signal peptide" evidence="8">
    <location>
        <begin position="1"/>
        <end position="25"/>
    </location>
</feature>
<feature type="binding site" evidence="6">
    <location>
        <position position="480"/>
    </location>
    <ligand>
        <name>Ca(2+)</name>
        <dbReference type="ChEBI" id="CHEBI:29108"/>
    </ligand>
</feature>
<accession>A0A8J5X6E7</accession>
<feature type="chain" id="PRO_5035306366" description="alpha-1,2-Mannosidase" evidence="8">
    <location>
        <begin position="26"/>
        <end position="517"/>
    </location>
</feature>
<keyword evidence="6" id="KW-0479">Metal-binding</keyword>
<evidence type="ECO:0000313" key="9">
    <source>
        <dbReference type="EMBL" id="KAG8459376.1"/>
    </source>
</evidence>
<dbReference type="GO" id="GO:0044322">
    <property type="term" value="C:endoplasmic reticulum quality control compartment"/>
    <property type="evidence" value="ECO:0007669"/>
    <property type="project" value="GOC"/>
</dbReference>
<evidence type="ECO:0000256" key="7">
    <source>
        <dbReference type="RuleBase" id="RU361193"/>
    </source>
</evidence>
<protein>
    <recommendedName>
        <fullName evidence="7">alpha-1,2-Mannosidase</fullName>
        <ecNumber evidence="7">3.2.1.-</ecNumber>
    </recommendedName>
</protein>
<keyword evidence="4" id="KW-0325">Glycoprotein</keyword>
<dbReference type="SUPFAM" id="SSF48225">
    <property type="entry name" value="Seven-hairpin glycosidases"/>
    <property type="match status" value="1"/>
</dbReference>
<evidence type="ECO:0000256" key="3">
    <source>
        <dbReference type="ARBA" id="ARBA00022824"/>
    </source>
</evidence>
<dbReference type="AlphaFoldDB" id="A0A8J5X6E7"/>